<keyword evidence="2" id="KW-1185">Reference proteome</keyword>
<reference evidence="1 2" key="1">
    <citation type="submission" date="2017-10" db="EMBL/GenBank/DDBJ databases">
        <authorList>
            <person name="Regsiter A."/>
            <person name="William W."/>
        </authorList>
    </citation>
    <scope>NUCLEOTIDE SEQUENCE [LARGE SCALE GENOMIC DNA]</scope>
    <source>
        <strain evidence="1 2">CFBP6984</strain>
    </source>
</reference>
<proteinExistence type="predicted"/>
<protein>
    <submittedName>
        <fullName evidence="1">Uncharacterized protein</fullName>
    </submittedName>
</protein>
<evidence type="ECO:0000313" key="2">
    <source>
        <dbReference type="Proteomes" id="UP000234181"/>
    </source>
</evidence>
<comment type="caution">
    <text evidence="1">The sequence shown here is derived from an EMBL/GenBank/DDBJ whole genome shotgun (WGS) entry which is preliminary data.</text>
</comment>
<name>A0ABY1TSL0_XANCH</name>
<dbReference type="EMBL" id="OCYT01000085">
    <property type="protein sequence ID" value="SON79073.1"/>
    <property type="molecule type" value="Genomic_DNA"/>
</dbReference>
<accession>A0ABY1TSL0</accession>
<gene>
    <name evidence="1" type="ORF">XAP6984_300032</name>
</gene>
<organism evidence="1 2">
    <name type="scientific">Xanthomonas campestris pv. phaseoli</name>
    <dbReference type="NCBI Taxonomy" id="317013"/>
    <lineage>
        <taxon>Bacteria</taxon>
        <taxon>Pseudomonadati</taxon>
        <taxon>Pseudomonadota</taxon>
        <taxon>Gammaproteobacteria</taxon>
        <taxon>Lysobacterales</taxon>
        <taxon>Lysobacteraceae</taxon>
        <taxon>Xanthomonas</taxon>
    </lineage>
</organism>
<sequence>MAAATDQCSILRAETQHFHSPVNAPVKADKHYTVHRGDLRAQTVTARSVKLHRYKALSLTPMRLARYVIRRAGVHDNCVLPHRLPRAQACKRMPTTMRME</sequence>
<dbReference type="Proteomes" id="UP000234181">
    <property type="component" value="Unassembled WGS sequence"/>
</dbReference>
<evidence type="ECO:0000313" key="1">
    <source>
        <dbReference type="EMBL" id="SON79073.1"/>
    </source>
</evidence>